<dbReference type="EMBL" id="JAFJMO010000003">
    <property type="protein sequence ID" value="KAJ8282619.1"/>
    <property type="molecule type" value="Genomic_DNA"/>
</dbReference>
<dbReference type="AlphaFoldDB" id="A0A9Q1DVR6"/>
<sequence>MEENTLILVGLPGDFASVKSKLELYFRNKRKSGGEISEIRNDPKDKRKALLIYVEDEAAKSVLEKGPHKVDFKALGVVELQVKPLQEDGVANVKRIKPVPLPRRPLEKEVGFGKSAPNIGEVEPGPFHQEGKLNASVSVYVLFIILCMPMVIRIGAMYHADFIGHVF</sequence>
<keyword evidence="4" id="KW-1185">Reference proteome</keyword>
<dbReference type="InterPro" id="IPR012677">
    <property type="entry name" value="Nucleotide-bd_a/b_plait_sf"/>
</dbReference>
<keyword evidence="1" id="KW-0472">Membrane</keyword>
<dbReference type="InterPro" id="IPR057051">
    <property type="entry name" value="PARP14_RPM_1"/>
</dbReference>
<proteinExistence type="predicted"/>
<feature type="transmembrane region" description="Helical" evidence="1">
    <location>
        <begin position="137"/>
        <end position="158"/>
    </location>
</feature>
<evidence type="ECO:0000256" key="1">
    <source>
        <dbReference type="SAM" id="Phobius"/>
    </source>
</evidence>
<accession>A0A9Q1DVR6</accession>
<dbReference type="Gene3D" id="3.30.70.330">
    <property type="match status" value="1"/>
</dbReference>
<dbReference type="Pfam" id="PF23222">
    <property type="entry name" value="RRM_PARP14_1"/>
    <property type="match status" value="1"/>
</dbReference>
<keyword evidence="1" id="KW-1133">Transmembrane helix</keyword>
<evidence type="ECO:0000259" key="2">
    <source>
        <dbReference type="Pfam" id="PF23222"/>
    </source>
</evidence>
<keyword evidence="1" id="KW-0812">Transmembrane</keyword>
<organism evidence="3 4">
    <name type="scientific">Conger conger</name>
    <name type="common">Conger eel</name>
    <name type="synonym">Muraena conger</name>
    <dbReference type="NCBI Taxonomy" id="82655"/>
    <lineage>
        <taxon>Eukaryota</taxon>
        <taxon>Metazoa</taxon>
        <taxon>Chordata</taxon>
        <taxon>Craniata</taxon>
        <taxon>Vertebrata</taxon>
        <taxon>Euteleostomi</taxon>
        <taxon>Actinopterygii</taxon>
        <taxon>Neopterygii</taxon>
        <taxon>Teleostei</taxon>
        <taxon>Anguilliformes</taxon>
        <taxon>Congridae</taxon>
        <taxon>Conger</taxon>
    </lineage>
</organism>
<evidence type="ECO:0000313" key="4">
    <source>
        <dbReference type="Proteomes" id="UP001152803"/>
    </source>
</evidence>
<feature type="non-terminal residue" evidence="3">
    <location>
        <position position="1"/>
    </location>
</feature>
<dbReference type="OrthoDB" id="6161426at2759"/>
<evidence type="ECO:0000313" key="3">
    <source>
        <dbReference type="EMBL" id="KAJ8282619.1"/>
    </source>
</evidence>
<protein>
    <recommendedName>
        <fullName evidence="2">PAR14-like first RRM domain-containing protein</fullName>
    </recommendedName>
</protein>
<gene>
    <name evidence="3" type="ORF">COCON_G00051380</name>
</gene>
<name>A0A9Q1DVR6_CONCO</name>
<reference evidence="3" key="1">
    <citation type="journal article" date="2023" name="Science">
        <title>Genome structures resolve the early diversification of teleost fishes.</title>
        <authorList>
            <person name="Parey E."/>
            <person name="Louis A."/>
            <person name="Montfort J."/>
            <person name="Bouchez O."/>
            <person name="Roques C."/>
            <person name="Iampietro C."/>
            <person name="Lluch J."/>
            <person name="Castinel A."/>
            <person name="Donnadieu C."/>
            <person name="Desvignes T."/>
            <person name="Floi Bucao C."/>
            <person name="Jouanno E."/>
            <person name="Wen M."/>
            <person name="Mejri S."/>
            <person name="Dirks R."/>
            <person name="Jansen H."/>
            <person name="Henkel C."/>
            <person name="Chen W.J."/>
            <person name="Zahm M."/>
            <person name="Cabau C."/>
            <person name="Klopp C."/>
            <person name="Thompson A.W."/>
            <person name="Robinson-Rechavi M."/>
            <person name="Braasch I."/>
            <person name="Lecointre G."/>
            <person name="Bobe J."/>
            <person name="Postlethwait J.H."/>
            <person name="Berthelot C."/>
            <person name="Roest Crollius H."/>
            <person name="Guiguen Y."/>
        </authorList>
    </citation>
    <scope>NUCLEOTIDE SEQUENCE</scope>
    <source>
        <strain evidence="3">Concon-B</strain>
    </source>
</reference>
<feature type="domain" description="PAR14-like first RRM" evidence="2">
    <location>
        <begin position="14"/>
        <end position="83"/>
    </location>
</feature>
<comment type="caution">
    <text evidence="3">The sequence shown here is derived from an EMBL/GenBank/DDBJ whole genome shotgun (WGS) entry which is preliminary data.</text>
</comment>
<dbReference type="Proteomes" id="UP001152803">
    <property type="component" value="Unassembled WGS sequence"/>
</dbReference>